<dbReference type="Gene3D" id="2.30.30.30">
    <property type="match status" value="1"/>
</dbReference>
<dbReference type="SMART" id="SM01383">
    <property type="entry name" value="Ribosomal_L2"/>
    <property type="match status" value="1"/>
</dbReference>
<dbReference type="PIRSF" id="PIRSF002158">
    <property type="entry name" value="Ribosomal_L2"/>
    <property type="match status" value="1"/>
</dbReference>
<feature type="region of interest" description="Disordered" evidence="6">
    <location>
        <begin position="1"/>
        <end position="24"/>
    </location>
</feature>
<name>A0A0H4TD93_9BACT</name>
<dbReference type="NCBIfam" id="TIGR01171">
    <property type="entry name" value="rplB_bact"/>
    <property type="match status" value="1"/>
</dbReference>
<comment type="subunit">
    <text evidence="5">Part of the 50S ribosomal subunit. Forms a bridge to the 30S subunit in the 70S ribosome.</text>
</comment>
<gene>
    <name evidence="5 9" type="primary">rplB</name>
</gene>
<dbReference type="PANTHER" id="PTHR13691">
    <property type="entry name" value="RIBOSOMAL PROTEIN L2"/>
    <property type="match status" value="1"/>
</dbReference>
<dbReference type="GO" id="GO:0015934">
    <property type="term" value="C:large ribosomal subunit"/>
    <property type="evidence" value="ECO:0007669"/>
    <property type="project" value="InterPro"/>
</dbReference>
<sequence length="274" mass="30316">MGLKVYRPTSPGSRFSSVPDYSELDSKRPHKKLVFILPKRSGRNSTGKVTVRHQGGREKRFYREIDWKRNKRNIAGIVETLEYDPNRSANIALIKYEDGERRYILSPDNVTVGTKIMASENAPLTSGNALPLKAIPVGTLIHAVEIFPGKGAQVARGAGVAAVVTGFEESHALIKLPSGEIKRFNPESYATVGQVGNTDWKNVQWGKAGRKRHLGIRPTVRGTAQNPRSHPHGGGEGRSGEGMNPKTPWGKPARGKKTRSKFKFSNYLLVQRRK</sequence>
<dbReference type="SUPFAM" id="SSF50104">
    <property type="entry name" value="Translation proteins SH3-like domain"/>
    <property type="match status" value="1"/>
</dbReference>
<dbReference type="InterPro" id="IPR014722">
    <property type="entry name" value="Rib_uL2_dom2"/>
</dbReference>
<evidence type="ECO:0000256" key="2">
    <source>
        <dbReference type="ARBA" id="ARBA00022980"/>
    </source>
</evidence>
<proteinExistence type="inferred from homology"/>
<dbReference type="InterPro" id="IPR022669">
    <property type="entry name" value="Ribosomal_uL2_C"/>
</dbReference>
<feature type="domain" description="Large ribosomal subunit protein uL2 C-terminal" evidence="7">
    <location>
        <begin position="124"/>
        <end position="252"/>
    </location>
</feature>
<feature type="compositionally biased region" description="Basic residues" evidence="6">
    <location>
        <begin position="253"/>
        <end position="262"/>
    </location>
</feature>
<dbReference type="FunFam" id="4.10.950.10:FF:000001">
    <property type="entry name" value="50S ribosomal protein L2"/>
    <property type="match status" value="1"/>
</dbReference>
<comment type="function">
    <text evidence="5">One of the primary rRNA binding proteins. Required for association of the 30S and 50S subunits to form the 70S ribosome, for tRNA binding and peptide bond formation. It has been suggested to have peptidyltransferase activity; this is somewhat controversial. Makes several contacts with the 16S rRNA in the 70S ribosome.</text>
</comment>
<dbReference type="GO" id="GO:0002181">
    <property type="term" value="P:cytoplasmic translation"/>
    <property type="evidence" value="ECO:0007669"/>
    <property type="project" value="TreeGrafter"/>
</dbReference>
<dbReference type="Gene3D" id="2.40.50.140">
    <property type="entry name" value="Nucleic acid-binding proteins"/>
    <property type="match status" value="1"/>
</dbReference>
<dbReference type="HAMAP" id="MF_01320_B">
    <property type="entry name" value="Ribosomal_uL2_B"/>
    <property type="match status" value="1"/>
</dbReference>
<dbReference type="PANTHER" id="PTHR13691:SF5">
    <property type="entry name" value="LARGE RIBOSOMAL SUBUNIT PROTEIN UL2M"/>
    <property type="match status" value="1"/>
</dbReference>
<dbReference type="GO" id="GO:0003735">
    <property type="term" value="F:structural constituent of ribosome"/>
    <property type="evidence" value="ECO:0007669"/>
    <property type="project" value="InterPro"/>
</dbReference>
<evidence type="ECO:0000259" key="8">
    <source>
        <dbReference type="SMART" id="SM01383"/>
    </source>
</evidence>
<dbReference type="GO" id="GO:0019843">
    <property type="term" value="F:rRNA binding"/>
    <property type="evidence" value="ECO:0007669"/>
    <property type="project" value="UniProtKB-UniRule"/>
</dbReference>
<dbReference type="Pfam" id="PF00181">
    <property type="entry name" value="Ribosomal_L2_N"/>
    <property type="match status" value="1"/>
</dbReference>
<dbReference type="InterPro" id="IPR014726">
    <property type="entry name" value="Ribosomal_uL2_dom3"/>
</dbReference>
<keyword evidence="3 5" id="KW-0687">Ribonucleoprotein</keyword>
<evidence type="ECO:0000256" key="4">
    <source>
        <dbReference type="ARBA" id="ARBA00035242"/>
    </source>
</evidence>
<reference evidence="9" key="1">
    <citation type="journal article" date="2015" name="ISME J.">
        <title>Aquifer environment selects for microbial species cohorts in sediment and groundwater.</title>
        <authorList>
            <person name="Hug L.A."/>
            <person name="Thomas B.C."/>
            <person name="Brown C.T."/>
            <person name="Frischkorn K.R."/>
            <person name="Williams K.H."/>
            <person name="Tringe S.G."/>
            <person name="Banfield J.F."/>
        </authorList>
    </citation>
    <scope>NUCLEOTIDE SEQUENCE</scope>
</reference>
<feature type="region of interest" description="Disordered" evidence="6">
    <location>
        <begin position="206"/>
        <end position="265"/>
    </location>
</feature>
<dbReference type="SMART" id="SM01382">
    <property type="entry name" value="Ribosomal_L2_C"/>
    <property type="match status" value="1"/>
</dbReference>
<dbReference type="EMBL" id="KT007041">
    <property type="protein sequence ID" value="AKQ04497.1"/>
    <property type="molecule type" value="Genomic_DNA"/>
</dbReference>
<keyword evidence="2 5" id="KW-0689">Ribosomal protein</keyword>
<keyword evidence="5" id="KW-0694">RNA-binding</keyword>
<dbReference type="GO" id="GO:0016740">
    <property type="term" value="F:transferase activity"/>
    <property type="evidence" value="ECO:0007669"/>
    <property type="project" value="InterPro"/>
</dbReference>
<evidence type="ECO:0000256" key="5">
    <source>
        <dbReference type="HAMAP-Rule" id="MF_01320"/>
    </source>
</evidence>
<accession>A0A0H4TD93</accession>
<evidence type="ECO:0000313" key="9">
    <source>
        <dbReference type="EMBL" id="AKQ04497.1"/>
    </source>
</evidence>
<dbReference type="InterPro" id="IPR022666">
    <property type="entry name" value="Ribosomal_uL2_RNA-bd_dom"/>
</dbReference>
<comment type="similarity">
    <text evidence="1 5">Belongs to the universal ribosomal protein uL2 family.</text>
</comment>
<dbReference type="FunFam" id="2.30.30.30:FF:000001">
    <property type="entry name" value="50S ribosomal protein L2"/>
    <property type="match status" value="1"/>
</dbReference>
<evidence type="ECO:0000256" key="3">
    <source>
        <dbReference type="ARBA" id="ARBA00023274"/>
    </source>
</evidence>
<dbReference type="Gene3D" id="4.10.950.10">
    <property type="entry name" value="Ribosomal protein L2, domain 3"/>
    <property type="match status" value="1"/>
</dbReference>
<dbReference type="AlphaFoldDB" id="A0A0H4TD93"/>
<organism evidence="9">
    <name type="scientific">uncultured Microgenomates bacterium Rifle_16ft_4_minimus_5815</name>
    <dbReference type="NCBI Taxonomy" id="1665120"/>
    <lineage>
        <taxon>Bacteria</taxon>
        <taxon>Candidatus Microgenomatota</taxon>
        <taxon>environmental samples</taxon>
    </lineage>
</organism>
<feature type="domain" description="Large ribosomal subunit protein uL2 RNA-binding" evidence="8">
    <location>
        <begin position="42"/>
        <end position="118"/>
    </location>
</feature>
<dbReference type="InterPro" id="IPR008991">
    <property type="entry name" value="Translation_prot_SH3-like_sf"/>
</dbReference>
<evidence type="ECO:0000256" key="1">
    <source>
        <dbReference type="ARBA" id="ARBA00005636"/>
    </source>
</evidence>
<dbReference type="Pfam" id="PF03947">
    <property type="entry name" value="Ribosomal_L2_C"/>
    <property type="match status" value="1"/>
</dbReference>
<evidence type="ECO:0000256" key="6">
    <source>
        <dbReference type="SAM" id="MobiDB-lite"/>
    </source>
</evidence>
<dbReference type="InterPro" id="IPR012340">
    <property type="entry name" value="NA-bd_OB-fold"/>
</dbReference>
<evidence type="ECO:0000259" key="7">
    <source>
        <dbReference type="SMART" id="SM01382"/>
    </source>
</evidence>
<dbReference type="InterPro" id="IPR005880">
    <property type="entry name" value="Ribosomal_uL2_bac/org-type"/>
</dbReference>
<keyword evidence="5" id="KW-0699">rRNA-binding</keyword>
<dbReference type="SUPFAM" id="SSF50249">
    <property type="entry name" value="Nucleic acid-binding proteins"/>
    <property type="match status" value="1"/>
</dbReference>
<protein>
    <recommendedName>
        <fullName evidence="4 5">Large ribosomal subunit protein uL2</fullName>
    </recommendedName>
</protein>
<dbReference type="InterPro" id="IPR002171">
    <property type="entry name" value="Ribosomal_uL2"/>
</dbReference>